<dbReference type="SUPFAM" id="SSF48150">
    <property type="entry name" value="DNA-glycosylase"/>
    <property type="match status" value="1"/>
</dbReference>
<feature type="domain" description="HhH-GPD" evidence="10">
    <location>
        <begin position="112"/>
        <end position="321"/>
    </location>
</feature>
<evidence type="ECO:0000256" key="4">
    <source>
        <dbReference type="ARBA" id="ARBA00022801"/>
    </source>
</evidence>
<dbReference type="SUPFAM" id="SSF55945">
    <property type="entry name" value="TATA-box binding protein-like"/>
    <property type="match status" value="1"/>
</dbReference>
<dbReference type="InterPro" id="IPR011257">
    <property type="entry name" value="DNA_glycosylase"/>
</dbReference>
<evidence type="ECO:0000313" key="12">
    <source>
        <dbReference type="Proteomes" id="UP000005741"/>
    </source>
</evidence>
<dbReference type="InterPro" id="IPR003265">
    <property type="entry name" value="HhH-GPD_domain"/>
</dbReference>
<dbReference type="InterPro" id="IPR012904">
    <property type="entry name" value="OGG_N"/>
</dbReference>
<comment type="similarity">
    <text evidence="1">Belongs to the type-1 OGG1 family.</text>
</comment>
<dbReference type="GO" id="GO:0006284">
    <property type="term" value="P:base-excision repair"/>
    <property type="evidence" value="ECO:0007669"/>
    <property type="project" value="InterPro"/>
</dbReference>
<sequence length="321" mass="36045">MAMKIFELDYNQPFNLDGTLSCGQVFRWEKRSSGWFGVAWGKALHVRQNGRIIEYSGCNEKFLRDYFQLDLNLDRVLDSVNKDEHIGTAISESYGLRLVSQNPWECLITYSCAQNANIPFISRMLENLSFAYGDPLPSAEDYMDNYSPGADDNSENSAGILTDDSEGDVCHGADKRIDNSGRFFSYPSAKALSLSCAADVSGCSTGYRSGNICDTAGRVTANPGWADEISALDYELARGKIMEFKGVGPKVADCILLFAFRKFESFPVDVWMRRIMSEFYDVGNPKASLSAYEYDRIRRFAKDYFGDYAGYAQEYLFANRG</sequence>
<evidence type="ECO:0000256" key="6">
    <source>
        <dbReference type="ARBA" id="ARBA00023239"/>
    </source>
</evidence>
<evidence type="ECO:0000256" key="2">
    <source>
        <dbReference type="ARBA" id="ARBA00012720"/>
    </source>
</evidence>
<dbReference type="EC" id="4.2.99.18" evidence="2"/>
<dbReference type="EMBL" id="CM001436">
    <property type="protein sequence ID" value="EHQ37036.1"/>
    <property type="molecule type" value="Genomic_DNA"/>
</dbReference>
<evidence type="ECO:0000313" key="11">
    <source>
        <dbReference type="EMBL" id="EHQ37036.1"/>
    </source>
</evidence>
<keyword evidence="6" id="KW-0456">Lyase</keyword>
<dbReference type="SMART" id="SM00478">
    <property type="entry name" value="ENDO3c"/>
    <property type="match status" value="1"/>
</dbReference>
<dbReference type="PANTHER" id="PTHR10242">
    <property type="entry name" value="8-OXOGUANINE DNA GLYCOSYLASE"/>
    <property type="match status" value="1"/>
</dbReference>
<accession>H1YYW4</accession>
<evidence type="ECO:0000256" key="7">
    <source>
        <dbReference type="ARBA" id="ARBA00023268"/>
    </source>
</evidence>
<dbReference type="InterPro" id="IPR023170">
    <property type="entry name" value="HhH_base_excis_C"/>
</dbReference>
<reference evidence="11 12" key="1">
    <citation type="submission" date="2011-10" db="EMBL/GenBank/DDBJ databases">
        <title>The Improved High-Quality Draft genome of Methanoplanus limicola DSM 2279.</title>
        <authorList>
            <consortium name="US DOE Joint Genome Institute (JGI-PGF)"/>
            <person name="Lucas S."/>
            <person name="Copeland A."/>
            <person name="Lapidus A."/>
            <person name="Glavina del Rio T."/>
            <person name="Dalin E."/>
            <person name="Tice H."/>
            <person name="Bruce D."/>
            <person name="Goodwin L."/>
            <person name="Pitluck S."/>
            <person name="Peters L."/>
            <person name="Mikhailova N."/>
            <person name="Lu M."/>
            <person name="Kyrpides N."/>
            <person name="Mavromatis K."/>
            <person name="Ivanova N."/>
            <person name="Markowitz V."/>
            <person name="Cheng J.-F."/>
            <person name="Hugenholtz P."/>
            <person name="Woyke T."/>
            <person name="Wu D."/>
            <person name="Wirth R."/>
            <person name="Brambilla E.-M."/>
            <person name="Klenk H.-P."/>
            <person name="Eisen J.A."/>
        </authorList>
    </citation>
    <scope>NUCLEOTIDE SEQUENCE [LARGE SCALE GENOMIC DNA]</scope>
    <source>
        <strain evidence="11 12">DSM 2279</strain>
    </source>
</reference>
<comment type="catalytic activity">
    <reaction evidence="9">
        <text>2'-deoxyribonucleotide-(2'-deoxyribose 5'-phosphate)-2'-deoxyribonucleotide-DNA = a 3'-end 2'-deoxyribonucleotide-(2,3-dehydro-2,3-deoxyribose 5'-phosphate)-DNA + a 5'-end 5'-phospho-2'-deoxyribonucleoside-DNA + H(+)</text>
        <dbReference type="Rhea" id="RHEA:66592"/>
        <dbReference type="Rhea" id="RHEA-COMP:13180"/>
        <dbReference type="Rhea" id="RHEA-COMP:16897"/>
        <dbReference type="Rhea" id="RHEA-COMP:17067"/>
        <dbReference type="ChEBI" id="CHEBI:15378"/>
        <dbReference type="ChEBI" id="CHEBI:136412"/>
        <dbReference type="ChEBI" id="CHEBI:157695"/>
        <dbReference type="ChEBI" id="CHEBI:167181"/>
        <dbReference type="EC" id="4.2.99.18"/>
    </reaction>
</comment>
<proteinExistence type="inferred from homology"/>
<evidence type="ECO:0000256" key="3">
    <source>
        <dbReference type="ARBA" id="ARBA00022763"/>
    </source>
</evidence>
<dbReference type="STRING" id="937775.Metlim_3004"/>
<dbReference type="Gene3D" id="3.30.310.260">
    <property type="match status" value="1"/>
</dbReference>
<evidence type="ECO:0000256" key="5">
    <source>
        <dbReference type="ARBA" id="ARBA00023204"/>
    </source>
</evidence>
<keyword evidence="3" id="KW-0227">DNA damage</keyword>
<keyword evidence="12" id="KW-1185">Reference proteome</keyword>
<dbReference type="InParanoid" id="H1YYW4"/>
<organism evidence="11 12">
    <name type="scientific">Methanoplanus limicola DSM 2279</name>
    <dbReference type="NCBI Taxonomy" id="937775"/>
    <lineage>
        <taxon>Archaea</taxon>
        <taxon>Methanobacteriati</taxon>
        <taxon>Methanobacteriota</taxon>
        <taxon>Stenosarchaea group</taxon>
        <taxon>Methanomicrobia</taxon>
        <taxon>Methanomicrobiales</taxon>
        <taxon>Methanomicrobiaceae</taxon>
        <taxon>Methanoplanus</taxon>
    </lineage>
</organism>
<keyword evidence="8" id="KW-0326">Glycosidase</keyword>
<gene>
    <name evidence="11" type="ORF">Metlim_3004</name>
</gene>
<evidence type="ECO:0000256" key="1">
    <source>
        <dbReference type="ARBA" id="ARBA00010679"/>
    </source>
</evidence>
<dbReference type="InterPro" id="IPR052054">
    <property type="entry name" value="Oxidative_DNA_repair_enzyme"/>
</dbReference>
<dbReference type="GO" id="GO:0006289">
    <property type="term" value="P:nucleotide-excision repair"/>
    <property type="evidence" value="ECO:0007669"/>
    <property type="project" value="InterPro"/>
</dbReference>
<dbReference type="OrthoDB" id="14922at2157"/>
<dbReference type="PANTHER" id="PTHR10242:SF2">
    <property type="entry name" value="N-GLYCOSYLASE_DNA LYASE"/>
    <property type="match status" value="1"/>
</dbReference>
<evidence type="ECO:0000256" key="9">
    <source>
        <dbReference type="ARBA" id="ARBA00044632"/>
    </source>
</evidence>
<dbReference type="GO" id="GO:0008534">
    <property type="term" value="F:oxidized purine nucleobase lesion DNA N-glycosylase activity"/>
    <property type="evidence" value="ECO:0007669"/>
    <property type="project" value="InterPro"/>
</dbReference>
<keyword evidence="5" id="KW-0234">DNA repair</keyword>
<keyword evidence="7" id="KW-0511">Multifunctional enzyme</keyword>
<keyword evidence="4" id="KW-0378">Hydrolase</keyword>
<dbReference type="CDD" id="cd00056">
    <property type="entry name" value="ENDO3c"/>
    <property type="match status" value="1"/>
</dbReference>
<dbReference type="HOGENOM" id="CLU_027543_3_0_2"/>
<protein>
    <recommendedName>
        <fullName evidence="2">DNA-(apurinic or apyrimidinic site) lyase</fullName>
        <ecNumber evidence="2">4.2.99.18</ecNumber>
    </recommendedName>
</protein>
<dbReference type="Pfam" id="PF07934">
    <property type="entry name" value="OGG_N"/>
    <property type="match status" value="1"/>
</dbReference>
<name>H1YYW4_9EURY</name>
<dbReference type="Gene3D" id="1.10.340.30">
    <property type="entry name" value="Hypothetical protein, domain 2"/>
    <property type="match status" value="1"/>
</dbReference>
<evidence type="ECO:0000259" key="10">
    <source>
        <dbReference type="SMART" id="SM00478"/>
    </source>
</evidence>
<dbReference type="Proteomes" id="UP000005741">
    <property type="component" value="Chromosome"/>
</dbReference>
<evidence type="ECO:0000256" key="8">
    <source>
        <dbReference type="ARBA" id="ARBA00023295"/>
    </source>
</evidence>
<dbReference type="Gene3D" id="1.10.1670.10">
    <property type="entry name" value="Helix-hairpin-Helix base-excision DNA repair enzymes (C-terminal)"/>
    <property type="match status" value="1"/>
</dbReference>
<dbReference type="RefSeq" id="WP_004079755.1">
    <property type="nucleotide sequence ID" value="NZ_CM001436.1"/>
</dbReference>
<dbReference type="GO" id="GO:0140078">
    <property type="term" value="F:class I DNA-(apurinic or apyrimidinic site) endonuclease activity"/>
    <property type="evidence" value="ECO:0007669"/>
    <property type="project" value="UniProtKB-EC"/>
</dbReference>
<dbReference type="AlphaFoldDB" id="H1YYW4"/>
<dbReference type="GO" id="GO:0003684">
    <property type="term" value="F:damaged DNA binding"/>
    <property type="evidence" value="ECO:0007669"/>
    <property type="project" value="InterPro"/>
</dbReference>